<sequence length="613" mass="61956">MSAAGDFRDVEREALLRRSQRTAARTAGKNPPPARVAQPATGSSAVVRLGRSVAITFNPALLSPAERSRFSRHMNARVSPGKGVLSNAEYYAQQAFIDVAQISVPTVSGRDNVDWVLKRGDGSTEVVPDFVARAVQPRETGYAGAAAATVPTPVAVPPALLPATVLAAPPVTAPLSGALSTAAPLVGPLSIAAPQFAAPPVAAPQFAAPSVAAPLFAAPPVAAQPARSDASAAALALAAAAETAVAQAVAAQAAAVHAESAQLEAARVAATQTAEARAAAHRAAEQAEAAQAAAAEVAVEQSARVHAAAAQTAAAHAAAQVASEHAATARAAAAQAAADAAEQSAAQAAAEQAAAAERSVAEQAARSHAAAQAAAQAAAEQAAAATAHAASAYASTFARTVQVPVPLAGPSRLPAPPEPEPSAVVRSAAESAARVAAQRAPQASLTRSTRVPAAPVPGGPIVPSYVGAVTGSQMLRAERDRAREILARATALRVQTGHKSTGPNYRAALISENRARTKFFDLNAQTEQATAREARIEYAAVRSSLTEGTENYRLEYEAQLTALASGVVLPSLTDRIAAAEAIVQRQDEAAALATDSAERWAAGAAQRKVNHTE</sequence>
<dbReference type="Proteomes" id="UP000297608">
    <property type="component" value="Unassembled WGS sequence"/>
</dbReference>
<feature type="compositionally biased region" description="Basic and acidic residues" evidence="2">
    <location>
        <begin position="1"/>
        <end position="16"/>
    </location>
</feature>
<reference evidence="3 4" key="1">
    <citation type="submission" date="2019-03" db="EMBL/GenBank/DDBJ databases">
        <title>Genomics of glacier-inhabiting Cryobacterium strains.</title>
        <authorList>
            <person name="Liu Q."/>
            <person name="Xin Y.-H."/>
        </authorList>
    </citation>
    <scope>NUCLEOTIDE SEQUENCE [LARGE SCALE GENOMIC DNA]</scope>
    <source>
        <strain evidence="3 4">MDB2-B</strain>
    </source>
</reference>
<evidence type="ECO:0000256" key="1">
    <source>
        <dbReference type="SAM" id="Coils"/>
    </source>
</evidence>
<dbReference type="RefSeq" id="WP_134535234.1">
    <property type="nucleotide sequence ID" value="NZ_SOFG01000017.1"/>
</dbReference>
<keyword evidence="4" id="KW-1185">Reference proteome</keyword>
<feature type="region of interest" description="Disordered" evidence="2">
    <location>
        <begin position="1"/>
        <end position="42"/>
    </location>
</feature>
<name>A0ABY2IA14_9MICO</name>
<gene>
    <name evidence="3" type="ORF">E3O44_13145</name>
</gene>
<feature type="coiled-coil region" evidence="1">
    <location>
        <begin position="331"/>
        <end position="366"/>
    </location>
</feature>
<proteinExistence type="predicted"/>
<evidence type="ECO:0000256" key="2">
    <source>
        <dbReference type="SAM" id="MobiDB-lite"/>
    </source>
</evidence>
<feature type="compositionally biased region" description="Low complexity" evidence="2">
    <location>
        <begin position="421"/>
        <end position="444"/>
    </location>
</feature>
<organism evidence="3 4">
    <name type="scientific">Cryobacterium algoricola</name>
    <dbReference type="NCBI Taxonomy" id="1259183"/>
    <lineage>
        <taxon>Bacteria</taxon>
        <taxon>Bacillati</taxon>
        <taxon>Actinomycetota</taxon>
        <taxon>Actinomycetes</taxon>
        <taxon>Micrococcales</taxon>
        <taxon>Microbacteriaceae</taxon>
        <taxon>Cryobacterium</taxon>
    </lineage>
</organism>
<evidence type="ECO:0000313" key="3">
    <source>
        <dbReference type="EMBL" id="TFB85538.1"/>
    </source>
</evidence>
<protein>
    <submittedName>
        <fullName evidence="3">Uncharacterized protein</fullName>
    </submittedName>
</protein>
<feature type="region of interest" description="Disordered" evidence="2">
    <location>
        <begin position="409"/>
        <end position="455"/>
    </location>
</feature>
<accession>A0ABY2IA14</accession>
<dbReference type="EMBL" id="SOFG01000017">
    <property type="protein sequence ID" value="TFB85538.1"/>
    <property type="molecule type" value="Genomic_DNA"/>
</dbReference>
<comment type="caution">
    <text evidence="3">The sequence shown here is derived from an EMBL/GenBank/DDBJ whole genome shotgun (WGS) entry which is preliminary data.</text>
</comment>
<evidence type="ECO:0000313" key="4">
    <source>
        <dbReference type="Proteomes" id="UP000297608"/>
    </source>
</evidence>
<keyword evidence="1" id="KW-0175">Coiled coil</keyword>